<proteinExistence type="predicted"/>
<dbReference type="STRING" id="52838.A0A4S8JEY9"/>
<dbReference type="Gene3D" id="3.40.50.720">
    <property type="entry name" value="NAD(P)-binding Rossmann-like Domain"/>
    <property type="match status" value="1"/>
</dbReference>
<dbReference type="AlphaFoldDB" id="A0A4S8JEY9"/>
<sequence length="109" mass="12077">MPSYLSPWMVESCASQPRAGGFIASWWVKLLLEKGYTVKGTVRNPGAVTTATCMEYSSCLFPSSELPIIQYYIVCRSNDPKNAHLKAMKGAAERLILCKGRPSRLRCST</sequence>
<dbReference type="EMBL" id="PYDT01000005">
    <property type="protein sequence ID" value="THU60468.1"/>
    <property type="molecule type" value="Genomic_DNA"/>
</dbReference>
<comment type="caution">
    <text evidence="1">The sequence shown here is derived from an EMBL/GenBank/DDBJ whole genome shotgun (WGS) entry which is preliminary data.</text>
</comment>
<accession>A0A4S8JEY9</accession>
<reference evidence="1 2" key="1">
    <citation type="journal article" date="2019" name="Nat. Plants">
        <title>Genome sequencing of Musa balbisiana reveals subgenome evolution and function divergence in polyploid bananas.</title>
        <authorList>
            <person name="Yao X."/>
        </authorList>
    </citation>
    <scope>NUCLEOTIDE SEQUENCE [LARGE SCALE GENOMIC DNA]</scope>
    <source>
        <strain evidence="2">cv. DH-PKW</strain>
        <tissue evidence="1">Leaves</tissue>
    </source>
</reference>
<keyword evidence="2" id="KW-1185">Reference proteome</keyword>
<evidence type="ECO:0000313" key="1">
    <source>
        <dbReference type="EMBL" id="THU60468.1"/>
    </source>
</evidence>
<gene>
    <name evidence="1" type="ORF">C4D60_Mb07t13070</name>
</gene>
<name>A0A4S8JEY9_MUSBA</name>
<protein>
    <recommendedName>
        <fullName evidence="3">NAD(P)-binding domain-containing protein</fullName>
    </recommendedName>
</protein>
<evidence type="ECO:0008006" key="3">
    <source>
        <dbReference type="Google" id="ProtNLM"/>
    </source>
</evidence>
<evidence type="ECO:0000313" key="2">
    <source>
        <dbReference type="Proteomes" id="UP000317650"/>
    </source>
</evidence>
<organism evidence="1 2">
    <name type="scientific">Musa balbisiana</name>
    <name type="common">Banana</name>
    <dbReference type="NCBI Taxonomy" id="52838"/>
    <lineage>
        <taxon>Eukaryota</taxon>
        <taxon>Viridiplantae</taxon>
        <taxon>Streptophyta</taxon>
        <taxon>Embryophyta</taxon>
        <taxon>Tracheophyta</taxon>
        <taxon>Spermatophyta</taxon>
        <taxon>Magnoliopsida</taxon>
        <taxon>Liliopsida</taxon>
        <taxon>Zingiberales</taxon>
        <taxon>Musaceae</taxon>
        <taxon>Musa</taxon>
    </lineage>
</organism>
<dbReference type="InterPro" id="IPR036291">
    <property type="entry name" value="NAD(P)-bd_dom_sf"/>
</dbReference>
<dbReference type="Proteomes" id="UP000317650">
    <property type="component" value="Chromosome 7"/>
</dbReference>
<dbReference type="SUPFAM" id="SSF51735">
    <property type="entry name" value="NAD(P)-binding Rossmann-fold domains"/>
    <property type="match status" value="1"/>
</dbReference>